<name>A0A7W7CZV1_9ACTN</name>
<comment type="caution">
    <text evidence="1">The sequence shown here is derived from an EMBL/GenBank/DDBJ whole genome shotgun (WGS) entry which is preliminary data.</text>
</comment>
<accession>A0A7W7CZV1</accession>
<sequence>MEISPDILQAAAADPASEAWSFIWAKSCHQGNCDPASAVLVPWLSTTIAAFTGEACVKALALAGYIVVDSLEADRTSYRGEIAALRGMAAQRLANASDDREFVYLQQAILGFDGDELWGKELDHLNDGEVDVECPGCDAEVLVDLGDDESSVIPGLSSEVAERLHAEAVEGGRAVLATALTRLFGRIECPECGSLFNVAEHLAGVSRG</sequence>
<evidence type="ECO:0000313" key="1">
    <source>
        <dbReference type="EMBL" id="MBB4697739.1"/>
    </source>
</evidence>
<reference evidence="1 2" key="1">
    <citation type="submission" date="2020-08" db="EMBL/GenBank/DDBJ databases">
        <title>Sequencing the genomes of 1000 actinobacteria strains.</title>
        <authorList>
            <person name="Klenk H.-P."/>
        </authorList>
    </citation>
    <scope>NUCLEOTIDE SEQUENCE [LARGE SCALE GENOMIC DNA]</scope>
    <source>
        <strain evidence="1 2">DSM 45518</strain>
    </source>
</reference>
<organism evidence="1 2">
    <name type="scientific">Paractinoplanes abujensis</name>
    <dbReference type="NCBI Taxonomy" id="882441"/>
    <lineage>
        <taxon>Bacteria</taxon>
        <taxon>Bacillati</taxon>
        <taxon>Actinomycetota</taxon>
        <taxon>Actinomycetes</taxon>
        <taxon>Micromonosporales</taxon>
        <taxon>Micromonosporaceae</taxon>
        <taxon>Paractinoplanes</taxon>
    </lineage>
</organism>
<evidence type="ECO:0000313" key="2">
    <source>
        <dbReference type="Proteomes" id="UP000542742"/>
    </source>
</evidence>
<proteinExistence type="predicted"/>
<gene>
    <name evidence="1" type="ORF">BKA14_007887</name>
</gene>
<dbReference type="RefSeq" id="WP_184955812.1">
    <property type="nucleotide sequence ID" value="NZ_BOMC01000029.1"/>
</dbReference>
<protein>
    <submittedName>
        <fullName evidence="1">Uncharacterized protein</fullName>
    </submittedName>
</protein>
<dbReference type="EMBL" id="JACHMF010000001">
    <property type="protein sequence ID" value="MBB4697739.1"/>
    <property type="molecule type" value="Genomic_DNA"/>
</dbReference>
<dbReference type="Proteomes" id="UP000542742">
    <property type="component" value="Unassembled WGS sequence"/>
</dbReference>
<dbReference type="AlphaFoldDB" id="A0A7W7CZV1"/>
<keyword evidence="2" id="KW-1185">Reference proteome</keyword>